<accession>A0A1G7S601</accession>
<evidence type="ECO:0008006" key="3">
    <source>
        <dbReference type="Google" id="ProtNLM"/>
    </source>
</evidence>
<evidence type="ECO:0000313" key="2">
    <source>
        <dbReference type="Proteomes" id="UP000199399"/>
    </source>
</evidence>
<protein>
    <recommendedName>
        <fullName evidence="3">DUF1653 domain-containing protein</fullName>
    </recommendedName>
</protein>
<gene>
    <name evidence="1" type="ORF">SAMN04489759_105100</name>
</gene>
<dbReference type="Proteomes" id="UP000199399">
    <property type="component" value="Unassembled WGS sequence"/>
</dbReference>
<proteinExistence type="predicted"/>
<reference evidence="2" key="1">
    <citation type="submission" date="2016-10" db="EMBL/GenBank/DDBJ databases">
        <authorList>
            <person name="Varghese N."/>
            <person name="Submissions S."/>
        </authorList>
    </citation>
    <scope>NUCLEOTIDE SEQUENCE [LARGE SCALE GENOMIC DNA]</scope>
    <source>
        <strain evidence="2">DSM 16477</strain>
    </source>
</reference>
<dbReference type="EMBL" id="FNBP01000005">
    <property type="protein sequence ID" value="SDG18411.1"/>
    <property type="molecule type" value="Genomic_DNA"/>
</dbReference>
<dbReference type="OrthoDB" id="7868888at2"/>
<keyword evidence="2" id="KW-1185">Reference proteome</keyword>
<name>A0A1G7S601_9RHOB</name>
<evidence type="ECO:0000313" key="1">
    <source>
        <dbReference type="EMBL" id="SDG18411.1"/>
    </source>
</evidence>
<sequence>MTKPIALSAAQRQSEIWQHVKSGGLYRLETDTALIEDGVVQAAIYRSLWDGQVWVRPVAEFFDGRFINLSVDEVTDCRPLADRGDA</sequence>
<dbReference type="STRING" id="218672.SAMN04489759_105100"/>
<dbReference type="RefSeq" id="WP_093742131.1">
    <property type="nucleotide sequence ID" value="NZ_FNBP01000005.1"/>
</dbReference>
<organism evidence="1 2">
    <name type="scientific">Sulfitobacter delicatus</name>
    <dbReference type="NCBI Taxonomy" id="218672"/>
    <lineage>
        <taxon>Bacteria</taxon>
        <taxon>Pseudomonadati</taxon>
        <taxon>Pseudomonadota</taxon>
        <taxon>Alphaproteobacteria</taxon>
        <taxon>Rhodobacterales</taxon>
        <taxon>Roseobacteraceae</taxon>
        <taxon>Sulfitobacter</taxon>
    </lineage>
</organism>
<dbReference type="AlphaFoldDB" id="A0A1G7S601"/>